<protein>
    <recommendedName>
        <fullName evidence="8">Zn(2)-C6 fungal-type domain-containing protein</fullName>
    </recommendedName>
</protein>
<dbReference type="HOGENOM" id="CLU_007091_0_2_1"/>
<evidence type="ECO:0000256" key="6">
    <source>
        <dbReference type="ARBA" id="ARBA00023242"/>
    </source>
</evidence>
<feature type="compositionally biased region" description="Polar residues" evidence="7">
    <location>
        <begin position="124"/>
        <end position="138"/>
    </location>
</feature>
<evidence type="ECO:0000256" key="5">
    <source>
        <dbReference type="ARBA" id="ARBA00023163"/>
    </source>
</evidence>
<gene>
    <name evidence="9" type="ORF">Z517_02809</name>
</gene>
<keyword evidence="10" id="KW-1185">Reference proteome</keyword>
<evidence type="ECO:0000259" key="8">
    <source>
        <dbReference type="PROSITE" id="PS50048"/>
    </source>
</evidence>
<dbReference type="PANTHER" id="PTHR31944:SF131">
    <property type="entry name" value="HEME-RESPONSIVE ZINC FINGER TRANSCRIPTION FACTOR HAP1"/>
    <property type="match status" value="1"/>
</dbReference>
<evidence type="ECO:0000313" key="9">
    <source>
        <dbReference type="EMBL" id="KIW83564.1"/>
    </source>
</evidence>
<reference evidence="9 10" key="1">
    <citation type="submission" date="2015-01" db="EMBL/GenBank/DDBJ databases">
        <title>The Genome Sequence of Fonsecaea pedrosoi CBS 271.37.</title>
        <authorList>
            <consortium name="The Broad Institute Genomics Platform"/>
            <person name="Cuomo C."/>
            <person name="de Hoog S."/>
            <person name="Gorbushina A."/>
            <person name="Stielow B."/>
            <person name="Teixiera M."/>
            <person name="Abouelleil A."/>
            <person name="Chapman S.B."/>
            <person name="Priest M."/>
            <person name="Young S.K."/>
            <person name="Wortman J."/>
            <person name="Nusbaum C."/>
            <person name="Birren B."/>
        </authorList>
    </citation>
    <scope>NUCLEOTIDE SEQUENCE [LARGE SCALE GENOMIC DNA]</scope>
    <source>
        <strain evidence="9 10">CBS 271.37</strain>
    </source>
</reference>
<dbReference type="EMBL" id="KN846970">
    <property type="protein sequence ID" value="KIW83564.1"/>
    <property type="molecule type" value="Genomic_DNA"/>
</dbReference>
<dbReference type="GeneID" id="25302299"/>
<evidence type="ECO:0000256" key="7">
    <source>
        <dbReference type="SAM" id="MobiDB-lite"/>
    </source>
</evidence>
<keyword evidence="1" id="KW-0479">Metal-binding</keyword>
<dbReference type="InterPro" id="IPR036864">
    <property type="entry name" value="Zn2-C6_fun-type_DNA-bd_sf"/>
</dbReference>
<dbReference type="InterPro" id="IPR001138">
    <property type="entry name" value="Zn2Cys6_DnaBD"/>
</dbReference>
<keyword evidence="4" id="KW-0238">DNA-binding</keyword>
<sequence>MSDQSPANTSQSKRTRPVISCLECRRKKLRCSRSYPCQQCVKIGRPSGCEYQAGQEPEPNSEHPVFLNTVNKRRRLDPPPSVDGGGSDVARIGLSDNGPLVVRHGIIEDLQDRVSRLEQALLAQSTNRSGEPPVTQSLPIHPPSDGFVDTEKSSTRPGQMSSQFNDACTFMTRLQYDSTTPRLAALRRGLKDLHYSVEKNNKGQHTTQPQSVSSISEPSLQLPPFDVCERLVVLYFDNLEHCFRILHFPEFRDQLRIYFSRGEHACRFGFVPQLVGVLALAVTLGTHRECEAARSCLAIKPDNALQLMKDFLRGLRDTERYRLPALQVKMLLSICSWLNLVPMDDLFRLNGELLRDALVMKMDQDPSTIAGITVFEGELRRRTWMTIVECDLMLSILCKMPCLVPPYTSNPPRNVNDDEIFEGMESLPQSRPTQDWTDGLCQFLLAQSFPRRVVACKQIDDATHVKIQDLLQHTRYLEKVLQDLPPPLRFNYTGDAASKTPSRLMARMELDISIRRPLMHLYSRCILSPDTCELEREVRAGYLQSCLMLTNYQDLFDPQYSELNVPRPQGYWDFFYTCYRQELGHAILGLCLEIEKLGSSASRSSSTQPPAPAALSPDGPNDGVVRTPSYTQNSLIYAAKDAVEPMTRRLPYRGSKVKDIVYYNIILTSLLPLPLPQQSTGSTGVQDKDAMIIERLEELVRECHAELERAGVSIIAAPPSSEPNSQPLPPPLSTTTTTYTSCIGTSFDPVWECFPKIDIFRDVDPDESS</sequence>
<keyword evidence="6" id="KW-0539">Nucleus</keyword>
<evidence type="ECO:0000256" key="4">
    <source>
        <dbReference type="ARBA" id="ARBA00023125"/>
    </source>
</evidence>
<keyword evidence="2" id="KW-0862">Zinc</keyword>
<accession>A0A0D2HGM2</accession>
<dbReference type="GO" id="GO:0001228">
    <property type="term" value="F:DNA-binding transcription activator activity, RNA polymerase II-specific"/>
    <property type="evidence" value="ECO:0007669"/>
    <property type="project" value="TreeGrafter"/>
</dbReference>
<proteinExistence type="predicted"/>
<keyword evidence="5" id="KW-0804">Transcription</keyword>
<dbReference type="RefSeq" id="XP_013287372.1">
    <property type="nucleotide sequence ID" value="XM_013431918.1"/>
</dbReference>
<dbReference type="AlphaFoldDB" id="A0A0D2HGM2"/>
<dbReference type="PANTHER" id="PTHR31944">
    <property type="entry name" value="HEME-RESPONSIVE ZINC FINGER TRANSCRIPTION FACTOR HAP1"/>
    <property type="match status" value="1"/>
</dbReference>
<evidence type="ECO:0000256" key="1">
    <source>
        <dbReference type="ARBA" id="ARBA00022723"/>
    </source>
</evidence>
<dbReference type="Pfam" id="PF00172">
    <property type="entry name" value="Zn_clus"/>
    <property type="match status" value="1"/>
</dbReference>
<dbReference type="GO" id="GO:0005634">
    <property type="term" value="C:nucleus"/>
    <property type="evidence" value="ECO:0007669"/>
    <property type="project" value="TreeGrafter"/>
</dbReference>
<dbReference type="PROSITE" id="PS50048">
    <property type="entry name" value="ZN2_CY6_FUNGAL_2"/>
    <property type="match status" value="1"/>
</dbReference>
<dbReference type="OrthoDB" id="5414787at2759"/>
<name>A0A0D2HGM2_9EURO</name>
<evidence type="ECO:0000256" key="3">
    <source>
        <dbReference type="ARBA" id="ARBA00023015"/>
    </source>
</evidence>
<dbReference type="GO" id="GO:0000978">
    <property type="term" value="F:RNA polymerase II cis-regulatory region sequence-specific DNA binding"/>
    <property type="evidence" value="ECO:0007669"/>
    <property type="project" value="TreeGrafter"/>
</dbReference>
<evidence type="ECO:0000256" key="2">
    <source>
        <dbReference type="ARBA" id="ARBA00022833"/>
    </source>
</evidence>
<feature type="compositionally biased region" description="Low complexity" evidence="7">
    <location>
        <begin position="601"/>
        <end position="617"/>
    </location>
</feature>
<dbReference type="Gene3D" id="4.10.240.10">
    <property type="entry name" value="Zn(2)-C6 fungal-type DNA-binding domain"/>
    <property type="match status" value="1"/>
</dbReference>
<feature type="domain" description="Zn(2)-C6 fungal-type" evidence="8">
    <location>
        <begin position="20"/>
        <end position="51"/>
    </location>
</feature>
<dbReference type="InterPro" id="IPR051430">
    <property type="entry name" value="Fungal_TF_Env_Response"/>
</dbReference>
<dbReference type="SUPFAM" id="SSF57701">
    <property type="entry name" value="Zn2/Cys6 DNA-binding domain"/>
    <property type="match status" value="1"/>
</dbReference>
<feature type="region of interest" description="Disordered" evidence="7">
    <location>
        <begin position="716"/>
        <end position="735"/>
    </location>
</feature>
<dbReference type="Proteomes" id="UP000053029">
    <property type="component" value="Unassembled WGS sequence"/>
</dbReference>
<dbReference type="CDD" id="cd00067">
    <property type="entry name" value="GAL4"/>
    <property type="match status" value="1"/>
</dbReference>
<feature type="region of interest" description="Disordered" evidence="7">
    <location>
        <begin position="601"/>
        <end position="623"/>
    </location>
</feature>
<dbReference type="GO" id="GO:0008270">
    <property type="term" value="F:zinc ion binding"/>
    <property type="evidence" value="ECO:0007669"/>
    <property type="project" value="InterPro"/>
</dbReference>
<dbReference type="VEuPathDB" id="FungiDB:Z517_02809"/>
<dbReference type="STRING" id="1442368.A0A0D2HGM2"/>
<evidence type="ECO:0000313" key="10">
    <source>
        <dbReference type="Proteomes" id="UP000053029"/>
    </source>
</evidence>
<organism evidence="9 10">
    <name type="scientific">Fonsecaea pedrosoi CBS 271.37</name>
    <dbReference type="NCBI Taxonomy" id="1442368"/>
    <lineage>
        <taxon>Eukaryota</taxon>
        <taxon>Fungi</taxon>
        <taxon>Dikarya</taxon>
        <taxon>Ascomycota</taxon>
        <taxon>Pezizomycotina</taxon>
        <taxon>Eurotiomycetes</taxon>
        <taxon>Chaetothyriomycetidae</taxon>
        <taxon>Chaetothyriales</taxon>
        <taxon>Herpotrichiellaceae</taxon>
        <taxon>Fonsecaea</taxon>
    </lineage>
</organism>
<dbReference type="SMART" id="SM00066">
    <property type="entry name" value="GAL4"/>
    <property type="match status" value="1"/>
</dbReference>
<feature type="region of interest" description="Disordered" evidence="7">
    <location>
        <begin position="124"/>
        <end position="162"/>
    </location>
</feature>
<dbReference type="CDD" id="cd12148">
    <property type="entry name" value="fungal_TF_MHR"/>
    <property type="match status" value="1"/>
</dbReference>
<keyword evidence="3" id="KW-0805">Transcription regulation</keyword>
<dbReference type="PROSITE" id="PS00463">
    <property type="entry name" value="ZN2_CY6_FUNGAL_1"/>
    <property type="match status" value="1"/>
</dbReference>